<comment type="caution">
    <text evidence="3">The sequence shown here is derived from an EMBL/GenBank/DDBJ whole genome shotgun (WGS) entry which is preliminary data.</text>
</comment>
<dbReference type="GO" id="GO:0005525">
    <property type="term" value="F:GTP binding"/>
    <property type="evidence" value="ECO:0007669"/>
    <property type="project" value="UniProtKB-KW"/>
</dbReference>
<evidence type="ECO:0000256" key="2">
    <source>
        <dbReference type="ARBA" id="ARBA00023134"/>
    </source>
</evidence>
<dbReference type="SUPFAM" id="SSF55307">
    <property type="entry name" value="Tubulin C-terminal domain-like"/>
    <property type="match status" value="1"/>
</dbReference>
<protein>
    <recommendedName>
        <fullName evidence="5">Tubulin/FtsZ GTPase domain-containing protein</fullName>
    </recommendedName>
</protein>
<name>A0A3P1CGF5_9BACT</name>
<dbReference type="InterPro" id="IPR036525">
    <property type="entry name" value="Tubulin/FtsZ_GTPase_sf"/>
</dbReference>
<reference evidence="3 4" key="1">
    <citation type="submission" date="2018-11" db="EMBL/GenBank/DDBJ databases">
        <authorList>
            <person name="Zhou Z."/>
            <person name="Wang G."/>
        </authorList>
    </citation>
    <scope>NUCLEOTIDE SEQUENCE [LARGE SCALE GENOMIC DNA]</scope>
    <source>
        <strain evidence="3 4">KCTC42998</strain>
    </source>
</reference>
<proteinExistence type="predicted"/>
<evidence type="ECO:0000313" key="3">
    <source>
        <dbReference type="EMBL" id="RRB12347.1"/>
    </source>
</evidence>
<evidence type="ECO:0000256" key="1">
    <source>
        <dbReference type="ARBA" id="ARBA00022741"/>
    </source>
</evidence>
<keyword evidence="2" id="KW-0342">GTP-binding</keyword>
<keyword evidence="1" id="KW-0547">Nucleotide-binding</keyword>
<evidence type="ECO:0008006" key="5">
    <source>
        <dbReference type="Google" id="ProtNLM"/>
    </source>
</evidence>
<keyword evidence="4" id="KW-1185">Reference proteome</keyword>
<evidence type="ECO:0000313" key="4">
    <source>
        <dbReference type="Proteomes" id="UP000274271"/>
    </source>
</evidence>
<dbReference type="Gene3D" id="3.40.50.1440">
    <property type="entry name" value="Tubulin/FtsZ, GTPase domain"/>
    <property type="match status" value="1"/>
</dbReference>
<sequence length="286" mass="31323">MDTLFTGIGIGPLGVNVLEHLYNRGMHDLTAIACLTDSDQLRASFLPNKVVLTGDESGSSLTDALQPMIGSSELVFIVADLNEPNTSRAVLQTAGLVHSLNRLSVAIIPLSIDFPEADSTPLDELDHLCDGLIAFAPSDSGDDLQFHQMTKAIEGLADLCRHNLGMVDFEDIRYVMRGMGRGAVVDEKATGENRCEAVLEKAFRQLEACAFDVTRIDRVLMQLSYSPHSPLLMREQRTLTQGLLDHIGSDPRLFKVAYLSDSKLDDQIRLTVLLWAPMNDSGPTVQ</sequence>
<dbReference type="OrthoDB" id="945020at2"/>
<dbReference type="Proteomes" id="UP000274271">
    <property type="component" value="Unassembled WGS sequence"/>
</dbReference>
<gene>
    <name evidence="3" type="ORF">EHT87_19295</name>
</gene>
<dbReference type="AlphaFoldDB" id="A0A3P1CGF5"/>
<dbReference type="EMBL" id="RQJP01000004">
    <property type="protein sequence ID" value="RRB12347.1"/>
    <property type="molecule type" value="Genomic_DNA"/>
</dbReference>
<organism evidence="3 4">
    <name type="scientific">Larkinella knui</name>
    <dbReference type="NCBI Taxonomy" id="2025310"/>
    <lineage>
        <taxon>Bacteria</taxon>
        <taxon>Pseudomonadati</taxon>
        <taxon>Bacteroidota</taxon>
        <taxon>Cytophagia</taxon>
        <taxon>Cytophagales</taxon>
        <taxon>Spirosomataceae</taxon>
        <taxon>Larkinella</taxon>
    </lineage>
</organism>
<accession>A0A3P1CGF5</accession>
<dbReference type="InterPro" id="IPR008280">
    <property type="entry name" value="Tub_FtsZ_C"/>
</dbReference>
<dbReference type="RefSeq" id="WP_124908300.1">
    <property type="nucleotide sequence ID" value="NZ_RQJP01000004.1"/>
</dbReference>